<feature type="domain" description="Ubiquitin-like protease family profile" evidence="7">
    <location>
        <begin position="1"/>
        <end position="119"/>
    </location>
</feature>
<evidence type="ECO:0000256" key="4">
    <source>
        <dbReference type="ARBA" id="ARBA00022786"/>
    </source>
</evidence>
<keyword evidence="6" id="KW-0472">Membrane</keyword>
<dbReference type="PANTHER" id="PTHR46896">
    <property type="entry name" value="SENTRIN-SPECIFIC PROTEASE"/>
    <property type="match status" value="1"/>
</dbReference>
<dbReference type="InterPro" id="IPR003653">
    <property type="entry name" value="Peptidase_C48_C"/>
</dbReference>
<dbReference type="GO" id="GO:0006508">
    <property type="term" value="P:proteolysis"/>
    <property type="evidence" value="ECO:0007669"/>
    <property type="project" value="UniProtKB-KW"/>
</dbReference>
<dbReference type="WBParaSite" id="ACAC_0001036701-mRNA-1">
    <property type="protein sequence ID" value="ACAC_0001036701-mRNA-1"/>
    <property type="gene ID" value="ACAC_0001036701"/>
</dbReference>
<proteinExistence type="inferred from homology"/>
<dbReference type="InterPro" id="IPR038765">
    <property type="entry name" value="Papain-like_cys_pep_sf"/>
</dbReference>
<dbReference type="GO" id="GO:0016926">
    <property type="term" value="P:protein desumoylation"/>
    <property type="evidence" value="ECO:0007669"/>
    <property type="project" value="TreeGrafter"/>
</dbReference>
<dbReference type="AlphaFoldDB" id="A0A0K0DGW5"/>
<dbReference type="PROSITE" id="PS50600">
    <property type="entry name" value="ULP_PROTEASE"/>
    <property type="match status" value="1"/>
</dbReference>
<comment type="similarity">
    <text evidence="1">Belongs to the peptidase C48 family.</text>
</comment>
<evidence type="ECO:0000313" key="8">
    <source>
        <dbReference type="Proteomes" id="UP000035642"/>
    </source>
</evidence>
<keyword evidence="5" id="KW-0378">Hydrolase</keyword>
<keyword evidence="2" id="KW-0597">Phosphoprotein</keyword>
<evidence type="ECO:0000256" key="1">
    <source>
        <dbReference type="ARBA" id="ARBA00005234"/>
    </source>
</evidence>
<keyword evidence="8" id="KW-1185">Reference proteome</keyword>
<dbReference type="InterPro" id="IPR051947">
    <property type="entry name" value="Sentrin-specific_protease"/>
</dbReference>
<dbReference type="Pfam" id="PF02902">
    <property type="entry name" value="Peptidase_C48"/>
    <property type="match status" value="1"/>
</dbReference>
<dbReference type="STRING" id="6313.A0A0K0DGW5"/>
<evidence type="ECO:0000256" key="3">
    <source>
        <dbReference type="ARBA" id="ARBA00022670"/>
    </source>
</evidence>
<reference evidence="9" key="2">
    <citation type="submission" date="2017-02" db="UniProtKB">
        <authorList>
            <consortium name="WormBaseParasite"/>
        </authorList>
    </citation>
    <scope>IDENTIFICATION</scope>
</reference>
<accession>A0A0K0DGW5</accession>
<sequence length="119" mass="14593">LAHGEMLNDNIIEFYLKYICARLVRQEYRDKVFVFNSFFYKKLTDKQPSISILNKNQRSSIGRFEWIKRNFANMKTWTKKVDIFNMDYLVLPINDEMHWFVTFAIFFYNIFLIIALHFR</sequence>
<dbReference type="Proteomes" id="UP000035642">
    <property type="component" value="Unassembled WGS sequence"/>
</dbReference>
<dbReference type="GO" id="GO:0070139">
    <property type="term" value="F:SUMO-specific endopeptidase activity"/>
    <property type="evidence" value="ECO:0007669"/>
    <property type="project" value="TreeGrafter"/>
</dbReference>
<keyword evidence="6" id="KW-1133">Transmembrane helix</keyword>
<dbReference type="SUPFAM" id="SSF54001">
    <property type="entry name" value="Cysteine proteinases"/>
    <property type="match status" value="1"/>
</dbReference>
<feature type="transmembrane region" description="Helical" evidence="6">
    <location>
        <begin position="97"/>
        <end position="118"/>
    </location>
</feature>
<organism evidence="8 9">
    <name type="scientific">Angiostrongylus cantonensis</name>
    <name type="common">Rat lungworm</name>
    <dbReference type="NCBI Taxonomy" id="6313"/>
    <lineage>
        <taxon>Eukaryota</taxon>
        <taxon>Metazoa</taxon>
        <taxon>Ecdysozoa</taxon>
        <taxon>Nematoda</taxon>
        <taxon>Chromadorea</taxon>
        <taxon>Rhabditida</taxon>
        <taxon>Rhabditina</taxon>
        <taxon>Rhabditomorpha</taxon>
        <taxon>Strongyloidea</taxon>
        <taxon>Metastrongylidae</taxon>
        <taxon>Angiostrongylus</taxon>
    </lineage>
</organism>
<keyword evidence="6" id="KW-0812">Transmembrane</keyword>
<keyword evidence="3" id="KW-0645">Protease</keyword>
<keyword evidence="4" id="KW-0833">Ubl conjugation pathway</keyword>
<evidence type="ECO:0000259" key="7">
    <source>
        <dbReference type="PROSITE" id="PS50600"/>
    </source>
</evidence>
<evidence type="ECO:0000256" key="2">
    <source>
        <dbReference type="ARBA" id="ARBA00022553"/>
    </source>
</evidence>
<evidence type="ECO:0000256" key="6">
    <source>
        <dbReference type="SAM" id="Phobius"/>
    </source>
</evidence>
<evidence type="ECO:0000313" key="9">
    <source>
        <dbReference type="WBParaSite" id="ACAC_0001036701-mRNA-1"/>
    </source>
</evidence>
<dbReference type="GO" id="GO:0005737">
    <property type="term" value="C:cytoplasm"/>
    <property type="evidence" value="ECO:0007669"/>
    <property type="project" value="TreeGrafter"/>
</dbReference>
<name>A0A0K0DGW5_ANGCA</name>
<dbReference type="Gene3D" id="3.40.395.10">
    <property type="entry name" value="Adenoviral Proteinase, Chain A"/>
    <property type="match status" value="1"/>
</dbReference>
<dbReference type="PANTHER" id="PTHR46896:SF3">
    <property type="entry name" value="FI06413P-RELATED"/>
    <property type="match status" value="1"/>
</dbReference>
<evidence type="ECO:0000256" key="5">
    <source>
        <dbReference type="ARBA" id="ARBA00022801"/>
    </source>
</evidence>
<protein>
    <submittedName>
        <fullName evidence="9">ULP_PROTEASE domain-containing protein</fullName>
    </submittedName>
</protein>
<dbReference type="GO" id="GO:0005634">
    <property type="term" value="C:nucleus"/>
    <property type="evidence" value="ECO:0007669"/>
    <property type="project" value="TreeGrafter"/>
</dbReference>
<reference evidence="8" key="1">
    <citation type="submission" date="2012-09" db="EMBL/GenBank/DDBJ databases">
        <authorList>
            <person name="Martin A.A."/>
        </authorList>
    </citation>
    <scope>NUCLEOTIDE SEQUENCE</scope>
</reference>